<dbReference type="Pfam" id="PF18130">
    <property type="entry name" value="ATPgrasp_N"/>
    <property type="match status" value="1"/>
</dbReference>
<evidence type="ECO:0000259" key="5">
    <source>
        <dbReference type="PROSITE" id="PS50975"/>
    </source>
</evidence>
<dbReference type="OrthoDB" id="434648at2759"/>
<dbReference type="PROSITE" id="PS50975">
    <property type="entry name" value="ATP_GRASP"/>
    <property type="match status" value="1"/>
</dbReference>
<evidence type="ECO:0000256" key="2">
    <source>
        <dbReference type="ARBA" id="ARBA00022741"/>
    </source>
</evidence>
<dbReference type="SUPFAM" id="SSF56059">
    <property type="entry name" value="Glutathione synthetase ATP-binding domain-like"/>
    <property type="match status" value="1"/>
</dbReference>
<dbReference type="InterPro" id="IPR052032">
    <property type="entry name" value="ATP-dep_AA_Ligase"/>
</dbReference>
<reference evidence="6" key="1">
    <citation type="journal article" date="2020" name="Stud. Mycol.">
        <title>101 Dothideomycetes genomes: a test case for predicting lifestyles and emergence of pathogens.</title>
        <authorList>
            <person name="Haridas S."/>
            <person name="Albert R."/>
            <person name="Binder M."/>
            <person name="Bloem J."/>
            <person name="Labutti K."/>
            <person name="Salamov A."/>
            <person name="Andreopoulos B."/>
            <person name="Baker S."/>
            <person name="Barry K."/>
            <person name="Bills G."/>
            <person name="Bluhm B."/>
            <person name="Cannon C."/>
            <person name="Castanera R."/>
            <person name="Culley D."/>
            <person name="Daum C."/>
            <person name="Ezra D."/>
            <person name="Gonzalez J."/>
            <person name="Henrissat B."/>
            <person name="Kuo A."/>
            <person name="Liang C."/>
            <person name="Lipzen A."/>
            <person name="Lutzoni F."/>
            <person name="Magnuson J."/>
            <person name="Mondo S."/>
            <person name="Nolan M."/>
            <person name="Ohm R."/>
            <person name="Pangilinan J."/>
            <person name="Park H.-J."/>
            <person name="Ramirez L."/>
            <person name="Alfaro M."/>
            <person name="Sun H."/>
            <person name="Tritt A."/>
            <person name="Yoshinaga Y."/>
            <person name="Zwiers L.-H."/>
            <person name="Turgeon B."/>
            <person name="Goodwin S."/>
            <person name="Spatafora J."/>
            <person name="Crous P."/>
            <person name="Grigoriev I."/>
        </authorList>
    </citation>
    <scope>NUCLEOTIDE SEQUENCE</scope>
    <source>
        <strain evidence="6">CBS 161.51</strain>
    </source>
</reference>
<dbReference type="Proteomes" id="UP000800038">
    <property type="component" value="Unassembled WGS sequence"/>
</dbReference>
<name>A0A6A5S3M4_9PLEO</name>
<dbReference type="GO" id="GO:0016874">
    <property type="term" value="F:ligase activity"/>
    <property type="evidence" value="ECO:0007669"/>
    <property type="project" value="UniProtKB-KW"/>
</dbReference>
<dbReference type="PANTHER" id="PTHR43585:SF2">
    <property type="entry name" value="ATP-GRASP ENZYME FSQD"/>
    <property type="match status" value="1"/>
</dbReference>
<organism evidence="6 7">
    <name type="scientific">Clathrospora elynae</name>
    <dbReference type="NCBI Taxonomy" id="706981"/>
    <lineage>
        <taxon>Eukaryota</taxon>
        <taxon>Fungi</taxon>
        <taxon>Dikarya</taxon>
        <taxon>Ascomycota</taxon>
        <taxon>Pezizomycotina</taxon>
        <taxon>Dothideomycetes</taxon>
        <taxon>Pleosporomycetidae</taxon>
        <taxon>Pleosporales</taxon>
        <taxon>Diademaceae</taxon>
        <taxon>Clathrospora</taxon>
    </lineage>
</organism>
<dbReference type="AlphaFoldDB" id="A0A6A5S3M4"/>
<sequence length="658" mass="73554">MDLISETFLLTLPESRLPPLKIGCRWRWDIHGENFGALHLGVRLLPAGYDGAFEDATGTALGTLVQGLGMDMDMDVEMATAVIMVPRDRDGYVCRSDMLHLRTGQSQFVERVIPFAAWDQYLGALPSHTDTDATKGLLALLPCSPGALLLKEPHWHDQTLQDDLKARLSFDWLLPTKPAARRVAVVSGRPFPDRKRHMYGAQGFFAAAHALGISLVVVDSPGHWLEDSAYQSLRSEFVSVDMDENRLADLPQRLFAALKEKRLDGIVTFWDGYVIETAQAAELLGLPTESSRALRQAHFKHEMRELVKDPDIQAVTIDSVERLDDPCMADKLFSLRYPLVVKPCRGRTSESVKKVTCERSMREAVRMAFRDALPSPASSPILLETYIDGPEFDANSMLWEGEIHFLEVTDGFPCAADATDATVADPFSETVQISNTRLPPHEVQALRSSLHRSILKLGFRSGVFHVEARMRNSSMEYRDTHGCGIVDLELKPDYAFDRCGEAHASLVEINVRPPGTGGTWATLFAYGVDQGALHFLRALDDRERFVAMSQPYSFPSGSPGDGGGTQYWGAQCLLPIHRDAIRVPDDLWERVYQALPDVEPYVTRAEMYAETGTVVSPNRSVGWIGNVLLYSRTSRRHLLDMYYRLAETCIKILDEELQ</sequence>
<keyword evidence="1" id="KW-0436">Ligase</keyword>
<dbReference type="Gene3D" id="3.30.470.20">
    <property type="entry name" value="ATP-grasp fold, B domain"/>
    <property type="match status" value="1"/>
</dbReference>
<dbReference type="GO" id="GO:0005524">
    <property type="term" value="F:ATP binding"/>
    <property type="evidence" value="ECO:0007669"/>
    <property type="project" value="UniProtKB-UniRule"/>
</dbReference>
<evidence type="ECO:0000313" key="7">
    <source>
        <dbReference type="Proteomes" id="UP000800038"/>
    </source>
</evidence>
<protein>
    <recommendedName>
        <fullName evidence="5">ATP-grasp domain-containing protein</fullName>
    </recommendedName>
</protein>
<gene>
    <name evidence="6" type="ORF">EJ02DRAFT_416813</name>
</gene>
<dbReference type="InterPro" id="IPR041472">
    <property type="entry name" value="BL00235/CARNS1_N"/>
</dbReference>
<evidence type="ECO:0000256" key="1">
    <source>
        <dbReference type="ARBA" id="ARBA00022598"/>
    </source>
</evidence>
<dbReference type="PANTHER" id="PTHR43585">
    <property type="entry name" value="FUMIPYRROLE BIOSYNTHESIS PROTEIN C"/>
    <property type="match status" value="1"/>
</dbReference>
<dbReference type="GO" id="GO:0046872">
    <property type="term" value="F:metal ion binding"/>
    <property type="evidence" value="ECO:0007669"/>
    <property type="project" value="InterPro"/>
</dbReference>
<dbReference type="Gene3D" id="3.40.50.20">
    <property type="match status" value="1"/>
</dbReference>
<evidence type="ECO:0000256" key="4">
    <source>
        <dbReference type="PROSITE-ProRule" id="PRU00409"/>
    </source>
</evidence>
<evidence type="ECO:0000256" key="3">
    <source>
        <dbReference type="ARBA" id="ARBA00022840"/>
    </source>
</evidence>
<proteinExistence type="predicted"/>
<evidence type="ECO:0000313" key="6">
    <source>
        <dbReference type="EMBL" id="KAF1934742.1"/>
    </source>
</evidence>
<feature type="domain" description="ATP-grasp" evidence="5">
    <location>
        <begin position="304"/>
        <end position="539"/>
    </location>
</feature>
<keyword evidence="7" id="KW-1185">Reference proteome</keyword>
<keyword evidence="3 4" id="KW-0067">ATP-binding</keyword>
<dbReference type="EMBL" id="ML976386">
    <property type="protein sequence ID" value="KAF1934742.1"/>
    <property type="molecule type" value="Genomic_DNA"/>
</dbReference>
<accession>A0A6A5S3M4</accession>
<dbReference type="InterPro" id="IPR011761">
    <property type="entry name" value="ATP-grasp"/>
</dbReference>
<keyword evidence="2 4" id="KW-0547">Nucleotide-binding</keyword>
<dbReference type="Pfam" id="PF13535">
    <property type="entry name" value="ATP-grasp_4"/>
    <property type="match status" value="1"/>
</dbReference>